<name>A0ABP1R6I2_9HEXA</name>
<dbReference type="Proteomes" id="UP001642540">
    <property type="component" value="Unassembled WGS sequence"/>
</dbReference>
<feature type="non-terminal residue" evidence="2">
    <location>
        <position position="64"/>
    </location>
</feature>
<dbReference type="EMBL" id="CAXLJM020000057">
    <property type="protein sequence ID" value="CAL8119097.1"/>
    <property type="molecule type" value="Genomic_DNA"/>
</dbReference>
<keyword evidence="3" id="KW-1185">Reference proteome</keyword>
<evidence type="ECO:0000313" key="2">
    <source>
        <dbReference type="EMBL" id="CAL8119097.1"/>
    </source>
</evidence>
<comment type="caution">
    <text evidence="2">The sequence shown here is derived from an EMBL/GenBank/DDBJ whole genome shotgun (WGS) entry which is preliminary data.</text>
</comment>
<protein>
    <recommendedName>
        <fullName evidence="4">Secreted protein</fullName>
    </recommendedName>
</protein>
<feature type="chain" id="PRO_5046805963" description="Secreted protein" evidence="1">
    <location>
        <begin position="33"/>
        <end position="64"/>
    </location>
</feature>
<proteinExistence type="predicted"/>
<accession>A0ABP1R6I2</accession>
<sequence>MKRIGSNPTLSKMSLLGVIGILCAFIAPTVYAEGSDTATCQCGVFLLGGGTLTFSADAKPVLAG</sequence>
<evidence type="ECO:0000256" key="1">
    <source>
        <dbReference type="SAM" id="SignalP"/>
    </source>
</evidence>
<evidence type="ECO:0008006" key="4">
    <source>
        <dbReference type="Google" id="ProtNLM"/>
    </source>
</evidence>
<gene>
    <name evidence="2" type="ORF">ODALV1_LOCUS18396</name>
</gene>
<keyword evidence="1" id="KW-0732">Signal</keyword>
<reference evidence="2 3" key="1">
    <citation type="submission" date="2024-08" db="EMBL/GenBank/DDBJ databases">
        <authorList>
            <person name="Cucini C."/>
            <person name="Frati F."/>
        </authorList>
    </citation>
    <scope>NUCLEOTIDE SEQUENCE [LARGE SCALE GENOMIC DNA]</scope>
</reference>
<feature type="signal peptide" evidence="1">
    <location>
        <begin position="1"/>
        <end position="32"/>
    </location>
</feature>
<evidence type="ECO:0000313" key="3">
    <source>
        <dbReference type="Proteomes" id="UP001642540"/>
    </source>
</evidence>
<organism evidence="2 3">
    <name type="scientific">Orchesella dallaii</name>
    <dbReference type="NCBI Taxonomy" id="48710"/>
    <lineage>
        <taxon>Eukaryota</taxon>
        <taxon>Metazoa</taxon>
        <taxon>Ecdysozoa</taxon>
        <taxon>Arthropoda</taxon>
        <taxon>Hexapoda</taxon>
        <taxon>Collembola</taxon>
        <taxon>Entomobryomorpha</taxon>
        <taxon>Entomobryoidea</taxon>
        <taxon>Orchesellidae</taxon>
        <taxon>Orchesellinae</taxon>
        <taxon>Orchesella</taxon>
    </lineage>
</organism>